<dbReference type="EMBL" id="RJMB01000028">
    <property type="protein sequence ID" value="RNL81928.1"/>
    <property type="molecule type" value="Genomic_DNA"/>
</dbReference>
<feature type="disulfide bond" evidence="9">
    <location>
        <begin position="270"/>
        <end position="290"/>
    </location>
</feature>
<sequence length="443" mass="45480">MTRGNRHTCTPCGNRGGARNGHEASSVSAPHREQRTPVSSSPARPRASSSSPGVRVTAVGRVTRRARAFPLIASLSAVAIAAGLVAVAPGSAVASSHPDVNDLGRALQRDLDLARGEVARRLDQERNARAHEHRVRDTAGDAFAGAAFDPGSGELTVSLTDASAVPAVTRPGVRPRVVTHGQQELDRVVARLNAAGPPAGPNVTGWYPDIVADTVVVTVTNGAVDQAREFIATAGVDEATVRVEPTAEAPRTFAPIVGGNAFTVDGSSVCSVGFSVESDLENGFVTAGHCGDAGSAVAGEHGGSGVIADSVFPEDDMAWVRTEDDWDPTARVTDHEGGAVTVSGAREAPVGSSVCRSGTTTGWRCGTIEARNQTVVYPEGTVTGLARTDACAEPGDSGGPFLSDDQAQGFTSGGSGDCGSEATTFFQPLDPALQRWDLDLVTG</sequence>
<comment type="similarity">
    <text evidence="1">Belongs to the peptidase S1 family.</text>
</comment>
<feature type="active site" description="Charge relay system" evidence="8">
    <location>
        <position position="316"/>
    </location>
</feature>
<organism evidence="14 15">
    <name type="scientific">Halostreptopolyspora alba</name>
    <dbReference type="NCBI Taxonomy" id="2487137"/>
    <lineage>
        <taxon>Bacteria</taxon>
        <taxon>Bacillati</taxon>
        <taxon>Actinomycetota</taxon>
        <taxon>Actinomycetes</taxon>
        <taxon>Streptosporangiales</taxon>
        <taxon>Nocardiopsidaceae</taxon>
        <taxon>Halostreptopolyspora</taxon>
    </lineage>
</organism>
<feature type="disulfide bond" evidence="9">
    <location>
        <begin position="391"/>
        <end position="418"/>
    </location>
</feature>
<dbReference type="InterPro" id="IPR043504">
    <property type="entry name" value="Peptidase_S1_PA_chymotrypsin"/>
</dbReference>
<evidence type="ECO:0000313" key="15">
    <source>
        <dbReference type="Proteomes" id="UP000269198"/>
    </source>
</evidence>
<dbReference type="GO" id="GO:0004252">
    <property type="term" value="F:serine-type endopeptidase activity"/>
    <property type="evidence" value="ECO:0007669"/>
    <property type="project" value="InterPro"/>
</dbReference>
<reference evidence="14 15" key="1">
    <citation type="submission" date="2018-11" db="EMBL/GenBank/DDBJ databases">
        <title>The genome draft of YIM 96095.</title>
        <authorList>
            <person name="Tang S.-K."/>
            <person name="Chunyu W.-X."/>
            <person name="Feng Y.-Z."/>
        </authorList>
    </citation>
    <scope>NUCLEOTIDE SEQUENCE [LARGE SCALE GENOMIC DNA]</scope>
    <source>
        <strain evidence="14 15">YIM 96095</strain>
    </source>
</reference>
<accession>A0A3N0E253</accession>
<dbReference type="GO" id="GO:0005576">
    <property type="term" value="C:extracellular region"/>
    <property type="evidence" value="ECO:0007669"/>
    <property type="project" value="InterPro"/>
</dbReference>
<evidence type="ECO:0000256" key="1">
    <source>
        <dbReference type="ARBA" id="ARBA00007664"/>
    </source>
</evidence>
<evidence type="ECO:0000256" key="2">
    <source>
        <dbReference type="ARBA" id="ARBA00022670"/>
    </source>
</evidence>
<dbReference type="GO" id="GO:0006508">
    <property type="term" value="P:proteolysis"/>
    <property type="evidence" value="ECO:0007669"/>
    <property type="project" value="UniProtKB-KW"/>
</dbReference>
<evidence type="ECO:0000256" key="10">
    <source>
        <dbReference type="SAM" id="MobiDB-lite"/>
    </source>
</evidence>
<dbReference type="Pfam" id="PF02983">
    <property type="entry name" value="Pro_Al_protease"/>
    <property type="match status" value="1"/>
</dbReference>
<evidence type="ECO:0000256" key="3">
    <source>
        <dbReference type="ARBA" id="ARBA00022729"/>
    </source>
</evidence>
<evidence type="ECO:0000259" key="12">
    <source>
        <dbReference type="Pfam" id="PF00089"/>
    </source>
</evidence>
<dbReference type="InterPro" id="IPR001316">
    <property type="entry name" value="Pept_S1A_streptogrisin"/>
</dbReference>
<dbReference type="CDD" id="cd21112">
    <property type="entry name" value="alphaLP-like"/>
    <property type="match status" value="1"/>
</dbReference>
<feature type="domain" description="Peptidase S1A alpha-lytic prodomain" evidence="13">
    <location>
        <begin position="180"/>
        <end position="237"/>
    </location>
</feature>
<evidence type="ECO:0000256" key="11">
    <source>
        <dbReference type="SAM" id="Phobius"/>
    </source>
</evidence>
<feature type="disulfide bond" evidence="9">
    <location>
        <begin position="355"/>
        <end position="365"/>
    </location>
</feature>
<keyword evidence="2" id="KW-0645">Protease</keyword>
<dbReference type="AlphaFoldDB" id="A0A3N0E253"/>
<keyword evidence="4" id="KW-0378">Hydrolase</keyword>
<dbReference type="PIRSF" id="PIRSF001134">
    <property type="entry name" value="Streptogrisin"/>
    <property type="match status" value="1"/>
</dbReference>
<feature type="active site" description="Charge relay system" evidence="8">
    <location>
        <position position="289"/>
    </location>
</feature>
<keyword evidence="15" id="KW-1185">Reference proteome</keyword>
<evidence type="ECO:0000256" key="8">
    <source>
        <dbReference type="PIRSR" id="PIRSR001134-1"/>
    </source>
</evidence>
<dbReference type="SUPFAM" id="SSF54806">
    <property type="entry name" value="Alpha-lytic protease prodomain"/>
    <property type="match status" value="1"/>
</dbReference>
<evidence type="ECO:0000256" key="4">
    <source>
        <dbReference type="ARBA" id="ARBA00022801"/>
    </source>
</evidence>
<name>A0A3N0E253_9ACTN</name>
<dbReference type="InterPro" id="IPR037295">
    <property type="entry name" value="Alpha-lytic_protease_prodomain"/>
</dbReference>
<dbReference type="InterPro" id="IPR001254">
    <property type="entry name" value="Trypsin_dom"/>
</dbReference>
<dbReference type="InterPro" id="IPR009003">
    <property type="entry name" value="Peptidase_S1_PA"/>
</dbReference>
<feature type="region of interest" description="Disordered" evidence="10">
    <location>
        <begin position="392"/>
        <end position="423"/>
    </location>
</feature>
<keyword evidence="7 9" id="KW-1015">Disulfide bond</keyword>
<feature type="active site" description="Charge relay system" evidence="8">
    <location>
        <position position="397"/>
    </location>
</feature>
<gene>
    <name evidence="14" type="ORF">EFW17_20900</name>
</gene>
<feature type="transmembrane region" description="Helical" evidence="11">
    <location>
        <begin position="68"/>
        <end position="88"/>
    </location>
</feature>
<dbReference type="InterPro" id="IPR035070">
    <property type="entry name" value="Streptogrisin_prodomain"/>
</dbReference>
<proteinExistence type="inferred from homology"/>
<keyword evidence="3" id="KW-0732">Signal</keyword>
<evidence type="ECO:0000256" key="7">
    <source>
        <dbReference type="ARBA" id="ARBA00023157"/>
    </source>
</evidence>
<evidence type="ECO:0000259" key="13">
    <source>
        <dbReference type="Pfam" id="PF02983"/>
    </source>
</evidence>
<keyword evidence="11" id="KW-0812">Transmembrane</keyword>
<dbReference type="InterPro" id="IPR004236">
    <property type="entry name" value="Pept_S1_alpha_lytic"/>
</dbReference>
<evidence type="ECO:0000256" key="6">
    <source>
        <dbReference type="ARBA" id="ARBA00023145"/>
    </source>
</evidence>
<dbReference type="Pfam" id="PF00089">
    <property type="entry name" value="Trypsin"/>
    <property type="match status" value="1"/>
</dbReference>
<keyword evidence="5" id="KW-0720">Serine protease</keyword>
<evidence type="ECO:0000313" key="14">
    <source>
        <dbReference type="EMBL" id="RNL81928.1"/>
    </source>
</evidence>
<protein>
    <submittedName>
        <fullName evidence="14">S1 family peptidase</fullName>
    </submittedName>
</protein>
<keyword evidence="11" id="KW-1133">Transmembrane helix</keyword>
<dbReference type="Gene3D" id="2.40.10.10">
    <property type="entry name" value="Trypsin-like serine proteases"/>
    <property type="match status" value="2"/>
</dbReference>
<keyword evidence="11" id="KW-0472">Membrane</keyword>
<dbReference type="Gene3D" id="3.30.300.50">
    <property type="match status" value="2"/>
</dbReference>
<dbReference type="PRINTS" id="PR00861">
    <property type="entry name" value="ALYTICPTASE"/>
</dbReference>
<evidence type="ECO:0000256" key="9">
    <source>
        <dbReference type="PIRSR" id="PIRSR001134-2"/>
    </source>
</evidence>
<feature type="domain" description="Peptidase S1" evidence="12">
    <location>
        <begin position="281"/>
        <end position="431"/>
    </location>
</feature>
<dbReference type="OrthoDB" id="8781117at2"/>
<keyword evidence="6" id="KW-0865">Zymogen</keyword>
<dbReference type="Proteomes" id="UP000269198">
    <property type="component" value="Unassembled WGS sequence"/>
</dbReference>
<feature type="region of interest" description="Disordered" evidence="10">
    <location>
        <begin position="1"/>
        <end position="55"/>
    </location>
</feature>
<evidence type="ECO:0000256" key="5">
    <source>
        <dbReference type="ARBA" id="ARBA00022825"/>
    </source>
</evidence>
<comment type="caution">
    <text evidence="14">The sequence shown here is derived from an EMBL/GenBank/DDBJ whole genome shotgun (WGS) entry which is preliminary data.</text>
</comment>
<feature type="compositionally biased region" description="Low complexity" evidence="10">
    <location>
        <begin position="39"/>
        <end position="55"/>
    </location>
</feature>
<dbReference type="SUPFAM" id="SSF50494">
    <property type="entry name" value="Trypsin-like serine proteases"/>
    <property type="match status" value="1"/>
</dbReference>